<gene>
    <name evidence="3" type="ORF">RHODGE_RHODGE_02090</name>
</gene>
<dbReference type="InterPro" id="IPR005537">
    <property type="entry name" value="RAMP_III_fam"/>
</dbReference>
<proteinExistence type="predicted"/>
<evidence type="ECO:0000256" key="1">
    <source>
        <dbReference type="ARBA" id="ARBA00023118"/>
    </source>
</evidence>
<evidence type="ECO:0000259" key="2">
    <source>
        <dbReference type="Pfam" id="PF03787"/>
    </source>
</evidence>
<keyword evidence="1" id="KW-0051">Antiviral defense</keyword>
<dbReference type="PANTHER" id="PTHR35579">
    <property type="entry name" value="CRISPR SYSTEM CMS ENDORIBONUCLEASE CSM3"/>
    <property type="match status" value="1"/>
</dbReference>
<sequence length="631" mass="67202">MKSHPHTRLALALSVTVASPFLFRGLGGKLVGLDAAALRDEERHPIIPADQIRGCLRDAFEDLAAAGAGLGASDILDLFGRPSAAERTAGTPNEPLRGRLIVSDLVARGVDRSEQYETTRIEIENDTGAVDEGKMQVLELVAPFGRAVTFEGTATLYVPVGEEEAWTTRLRRALALVTAIGTAKSAGYGEVTATAVERVAATPVVIPAAPPVASSGPVRRRYRVTFDRPILVDAEKIADNAVLGSVVVPGAVFKGALAQVLMHAGEDPRTGAYRDSLAALSIGHAFPEAFRRDEASGALEPSGTPGLLPLPLSLVSADGEVFGDALRCPDGRGVLMRVDSRLGDRKCEAARFAGDWKSPWFGKANAALGRLPTEEPPPIARTHTEIDHGGVATDQALFTTLARSVRRARSAAEGGGWTDRSWIVDVAADGDAASLRLLALLEQGLDGIGKTGARATFRAIGETPAPVLREIDGHPGEYAVMLVTPAHLLDPASLVEMRDGRPAWKDISPQKAYADYWRALLPAATLVGAIACQRYTGGYLARRRRARGQKAYHPFLITEAGSVFHLSGVRGDDLARLRDLCRTGLPPATIDGRAVDWETCPYVRENGYGRITADHLSGPIGVTLLKEVRHA</sequence>
<dbReference type="InterPro" id="IPR052216">
    <property type="entry name" value="CRISPR_Csm3_endoribonuclease"/>
</dbReference>
<dbReference type="Proteomes" id="UP000289200">
    <property type="component" value="Unassembled WGS sequence"/>
</dbReference>
<dbReference type="GO" id="GO:0051607">
    <property type="term" value="P:defense response to virus"/>
    <property type="evidence" value="ECO:0007669"/>
    <property type="project" value="UniProtKB-KW"/>
</dbReference>
<dbReference type="EMBL" id="UWOC01000137">
    <property type="protein sequence ID" value="VCU08231.1"/>
    <property type="molecule type" value="Genomic_DNA"/>
</dbReference>
<dbReference type="PANTHER" id="PTHR35579:SF3">
    <property type="entry name" value="CRISPR SYSTEM CMS ENDORIBONUCLEASE CSM3"/>
    <property type="match status" value="1"/>
</dbReference>
<reference evidence="4" key="1">
    <citation type="submission" date="2018-10" db="EMBL/GenBank/DDBJ databases">
        <authorList>
            <person name="Peiro R."/>
            <person name="Begona"/>
            <person name="Cbmso G."/>
            <person name="Lopez M."/>
            <person name="Gonzalez S."/>
            <person name="Sacristan E."/>
            <person name="Castillo E."/>
        </authorList>
    </citation>
    <scope>NUCLEOTIDE SEQUENCE [LARGE SCALE GENOMIC DNA]</scope>
</reference>
<dbReference type="AlphaFoldDB" id="A0A447CSN4"/>
<accession>A0A447CSN4</accession>
<dbReference type="CDD" id="cd09726">
    <property type="entry name" value="RAMP_I_III"/>
    <property type="match status" value="1"/>
</dbReference>
<dbReference type="Pfam" id="PF03787">
    <property type="entry name" value="RAMPs"/>
    <property type="match status" value="1"/>
</dbReference>
<dbReference type="RefSeq" id="WP_165363863.1">
    <property type="nucleotide sequence ID" value="NZ_UWOC01000137.1"/>
</dbReference>
<evidence type="ECO:0000313" key="4">
    <source>
        <dbReference type="Proteomes" id="UP000289200"/>
    </source>
</evidence>
<organism evidence="3 4">
    <name type="scientific">Rhodoplanes serenus</name>
    <dbReference type="NCBI Taxonomy" id="200615"/>
    <lineage>
        <taxon>Bacteria</taxon>
        <taxon>Pseudomonadati</taxon>
        <taxon>Pseudomonadota</taxon>
        <taxon>Alphaproteobacteria</taxon>
        <taxon>Hyphomicrobiales</taxon>
        <taxon>Nitrobacteraceae</taxon>
        <taxon>Rhodoplanes</taxon>
    </lineage>
</organism>
<keyword evidence="4" id="KW-1185">Reference proteome</keyword>
<name>A0A447CSN4_9BRAD</name>
<comment type="caution">
    <text evidence="3">The sequence shown here is derived from an EMBL/GenBank/DDBJ whole genome shotgun (WGS) entry which is preliminary data.</text>
</comment>
<protein>
    <recommendedName>
        <fullName evidence="2">CRISPR type III-associated protein domain-containing protein</fullName>
    </recommendedName>
</protein>
<evidence type="ECO:0000313" key="3">
    <source>
        <dbReference type="EMBL" id="VCU08231.1"/>
    </source>
</evidence>
<feature type="domain" description="CRISPR type III-associated protein" evidence="2">
    <location>
        <begin position="19"/>
        <end position="191"/>
    </location>
</feature>